<sequence>MAIHGFSQRGYIAVYLLAIVFARVLVNTTSPGWCPLVAFKRHWILLAYLVLLVAGFNFMSHGSQDLYLTMCKNQFAFLADEVAVTQVVANLGAITGGTLVGYHSQIIGRRLSIIVMAVIARRVVWIHLMELSPPSYSTLIVGTSHQLGNVITSASSALKGIAICVFMTFRYANLVLLTCVCLEARGEKFDITHDNELEEAAHKWNGGTSTRYVQYRRAQHNSQGGRKPQLKKQTEMTLE</sequence>
<keyword evidence="2 6" id="KW-0812">Transmembrane</keyword>
<organism evidence="7 8">
    <name type="scientific">Phytophthora sojae (strain P6497)</name>
    <name type="common">Soybean stem and root rot agent</name>
    <name type="synonym">Phytophthora megasperma f. sp. glycines</name>
    <dbReference type="NCBI Taxonomy" id="1094619"/>
    <lineage>
        <taxon>Eukaryota</taxon>
        <taxon>Sar</taxon>
        <taxon>Stramenopiles</taxon>
        <taxon>Oomycota</taxon>
        <taxon>Peronosporomycetes</taxon>
        <taxon>Peronosporales</taxon>
        <taxon>Peronosporaceae</taxon>
        <taxon>Phytophthora</taxon>
    </lineage>
</organism>
<dbReference type="EMBL" id="JH159157">
    <property type="protein sequence ID" value="EGZ11678.1"/>
    <property type="molecule type" value="Genomic_DNA"/>
</dbReference>
<dbReference type="PANTHER" id="PTHR23508:SF10">
    <property type="entry name" value="CARBOXYLIC ACID TRANSPORTER PROTEIN HOMOLOG"/>
    <property type="match status" value="1"/>
</dbReference>
<comment type="subcellular location">
    <subcellularLocation>
        <location evidence="1">Membrane</location>
        <topology evidence="1">Multi-pass membrane protein</topology>
    </subcellularLocation>
</comment>
<dbReference type="RefSeq" id="XP_009532011.1">
    <property type="nucleotide sequence ID" value="XM_009533716.1"/>
</dbReference>
<accession>G4ZWK4</accession>
<gene>
    <name evidence="7" type="ORF">PHYSODRAFT_336181</name>
</gene>
<evidence type="ECO:0000256" key="2">
    <source>
        <dbReference type="ARBA" id="ARBA00022692"/>
    </source>
</evidence>
<keyword evidence="8" id="KW-1185">Reference proteome</keyword>
<evidence type="ECO:0000256" key="5">
    <source>
        <dbReference type="SAM" id="MobiDB-lite"/>
    </source>
</evidence>
<protein>
    <recommendedName>
        <fullName evidence="9">Major facilitator superfamily (MFS) profile domain-containing protein</fullName>
    </recommendedName>
</protein>
<evidence type="ECO:0008006" key="9">
    <source>
        <dbReference type="Google" id="ProtNLM"/>
    </source>
</evidence>
<proteinExistence type="predicted"/>
<evidence type="ECO:0000313" key="7">
    <source>
        <dbReference type="EMBL" id="EGZ11678.1"/>
    </source>
</evidence>
<dbReference type="AlphaFoldDB" id="G4ZWK4"/>
<evidence type="ECO:0000256" key="1">
    <source>
        <dbReference type="ARBA" id="ARBA00004141"/>
    </source>
</evidence>
<dbReference type="GO" id="GO:0046943">
    <property type="term" value="F:carboxylic acid transmembrane transporter activity"/>
    <property type="evidence" value="ECO:0007669"/>
    <property type="project" value="TreeGrafter"/>
</dbReference>
<evidence type="ECO:0000256" key="6">
    <source>
        <dbReference type="SAM" id="Phobius"/>
    </source>
</evidence>
<feature type="transmembrane region" description="Helical" evidence="6">
    <location>
        <begin position="42"/>
        <end position="60"/>
    </location>
</feature>
<evidence type="ECO:0000256" key="4">
    <source>
        <dbReference type="ARBA" id="ARBA00023136"/>
    </source>
</evidence>
<name>G4ZWK4_PHYSP</name>
<reference evidence="7 8" key="1">
    <citation type="journal article" date="2006" name="Science">
        <title>Phytophthora genome sequences uncover evolutionary origins and mechanisms of pathogenesis.</title>
        <authorList>
            <person name="Tyler B.M."/>
            <person name="Tripathy S."/>
            <person name="Zhang X."/>
            <person name="Dehal P."/>
            <person name="Jiang R.H."/>
            <person name="Aerts A."/>
            <person name="Arredondo F.D."/>
            <person name="Baxter L."/>
            <person name="Bensasson D."/>
            <person name="Beynon J.L."/>
            <person name="Chapman J."/>
            <person name="Damasceno C.M."/>
            <person name="Dorrance A.E."/>
            <person name="Dou D."/>
            <person name="Dickerman A.W."/>
            <person name="Dubchak I.L."/>
            <person name="Garbelotto M."/>
            <person name="Gijzen M."/>
            <person name="Gordon S.G."/>
            <person name="Govers F."/>
            <person name="Grunwald N.J."/>
            <person name="Huang W."/>
            <person name="Ivors K.L."/>
            <person name="Jones R.W."/>
            <person name="Kamoun S."/>
            <person name="Krampis K."/>
            <person name="Lamour K.H."/>
            <person name="Lee M.K."/>
            <person name="McDonald W.H."/>
            <person name="Medina M."/>
            <person name="Meijer H.J."/>
            <person name="Nordberg E.K."/>
            <person name="Maclean D.J."/>
            <person name="Ospina-Giraldo M.D."/>
            <person name="Morris P.F."/>
            <person name="Phuntumart V."/>
            <person name="Putnam N.H."/>
            <person name="Rash S."/>
            <person name="Rose J.K."/>
            <person name="Sakihama Y."/>
            <person name="Salamov A.A."/>
            <person name="Savidor A."/>
            <person name="Scheuring C.F."/>
            <person name="Smith B.M."/>
            <person name="Sobral B.W."/>
            <person name="Terry A."/>
            <person name="Torto-Alalibo T.A."/>
            <person name="Win J."/>
            <person name="Xu Z."/>
            <person name="Zhang H."/>
            <person name="Grigoriev I.V."/>
            <person name="Rokhsar D.S."/>
            <person name="Boore J.L."/>
        </authorList>
    </citation>
    <scope>NUCLEOTIDE SEQUENCE [LARGE SCALE GENOMIC DNA]</scope>
    <source>
        <strain evidence="7 8">P6497</strain>
    </source>
</reference>
<dbReference type="InParanoid" id="G4ZWK4"/>
<dbReference type="Proteomes" id="UP000002640">
    <property type="component" value="Unassembled WGS sequence"/>
</dbReference>
<feature type="transmembrane region" description="Helical" evidence="6">
    <location>
        <begin position="12"/>
        <end position="30"/>
    </location>
</feature>
<dbReference type="GeneID" id="20647158"/>
<keyword evidence="4 6" id="KW-0472">Membrane</keyword>
<keyword evidence="3 6" id="KW-1133">Transmembrane helix</keyword>
<dbReference type="GO" id="GO:0005886">
    <property type="term" value="C:plasma membrane"/>
    <property type="evidence" value="ECO:0007669"/>
    <property type="project" value="TreeGrafter"/>
</dbReference>
<evidence type="ECO:0000256" key="3">
    <source>
        <dbReference type="ARBA" id="ARBA00022989"/>
    </source>
</evidence>
<dbReference type="PANTHER" id="PTHR23508">
    <property type="entry name" value="CARBOXYLIC ACID TRANSPORTER PROTEIN HOMOLOG"/>
    <property type="match status" value="1"/>
</dbReference>
<feature type="region of interest" description="Disordered" evidence="5">
    <location>
        <begin position="217"/>
        <end position="239"/>
    </location>
</feature>
<evidence type="ECO:0000313" key="8">
    <source>
        <dbReference type="Proteomes" id="UP000002640"/>
    </source>
</evidence>
<dbReference type="KEGG" id="psoj:PHYSODRAFT_336181"/>